<reference evidence="1" key="1">
    <citation type="journal article" date="2020" name="Nature">
        <title>Giant virus diversity and host interactions through global metagenomics.</title>
        <authorList>
            <person name="Schulz F."/>
            <person name="Roux S."/>
            <person name="Paez-Espino D."/>
            <person name="Jungbluth S."/>
            <person name="Walsh D.A."/>
            <person name="Denef V.J."/>
            <person name="McMahon K.D."/>
            <person name="Konstantinidis K.T."/>
            <person name="Eloe-Fadrosh E.A."/>
            <person name="Kyrpides N.C."/>
            <person name="Woyke T."/>
        </authorList>
    </citation>
    <scope>NUCLEOTIDE SEQUENCE</scope>
    <source>
        <strain evidence="1">GVMAG-M-3300023179-27</strain>
    </source>
</reference>
<accession>A0A6C0EBT2</accession>
<proteinExistence type="predicted"/>
<name>A0A6C0EBT2_9ZZZZ</name>
<dbReference type="AlphaFoldDB" id="A0A6C0EBT2"/>
<dbReference type="EMBL" id="MN739780">
    <property type="protein sequence ID" value="QHT26162.1"/>
    <property type="molecule type" value="Genomic_DNA"/>
</dbReference>
<sequence length="197" mass="22715">MQFCPKCNNILDISKTPPKVHAVIVDGETPTTVSDTNDNKNISKIINKYKNKNNIVFSDIKGISIDAVKKSDEYQALNNGEKTALMKIINDLSLTDDINNAYKVCRNCLYFEQIKETTLIISRMSSSSQSGYIDRSKYSNMRFDHTLPRTREYKCKNDKCISHKNHEERKAVWFRPIMDSYATYYVCVPCGEVWMVN</sequence>
<evidence type="ECO:0000313" key="1">
    <source>
        <dbReference type="EMBL" id="QHT26162.1"/>
    </source>
</evidence>
<organism evidence="1">
    <name type="scientific">viral metagenome</name>
    <dbReference type="NCBI Taxonomy" id="1070528"/>
    <lineage>
        <taxon>unclassified sequences</taxon>
        <taxon>metagenomes</taxon>
        <taxon>organismal metagenomes</taxon>
    </lineage>
</organism>
<protein>
    <submittedName>
        <fullName evidence="1">Uncharacterized protein</fullName>
    </submittedName>
</protein>